<dbReference type="CDD" id="cd04725">
    <property type="entry name" value="OMP_decarboxylase_like"/>
    <property type="match status" value="1"/>
</dbReference>
<dbReference type="SMART" id="SM00934">
    <property type="entry name" value="OMPdecase"/>
    <property type="match status" value="1"/>
</dbReference>
<reference evidence="9 10" key="1">
    <citation type="submission" date="2010-10" db="EMBL/GenBank/DDBJ databases">
        <authorList>
            <person name="Muzny D."/>
            <person name="Qin X."/>
            <person name="Deng J."/>
            <person name="Jiang H."/>
            <person name="Liu Y."/>
            <person name="Qu J."/>
            <person name="Song X.-Z."/>
            <person name="Zhang L."/>
            <person name="Thornton R."/>
            <person name="Coyle M."/>
            <person name="Francisco L."/>
            <person name="Jackson L."/>
            <person name="Javaid M."/>
            <person name="Korchina V."/>
            <person name="Kovar C."/>
            <person name="Mata R."/>
            <person name="Mathew T."/>
            <person name="Ngo R."/>
            <person name="Nguyen L."/>
            <person name="Nguyen N."/>
            <person name="Okwuonu G."/>
            <person name="Ongeri F."/>
            <person name="Pham C."/>
            <person name="Simmons D."/>
            <person name="Wilczek-Boney K."/>
            <person name="Hale W."/>
            <person name="Jakkamsetti A."/>
            <person name="Pham P."/>
            <person name="Ruth R."/>
            <person name="San Lucas F."/>
            <person name="Warren J."/>
            <person name="Zhang J."/>
            <person name="Zhao Z."/>
            <person name="Zhou C."/>
            <person name="Zhu D."/>
            <person name="Lee S."/>
            <person name="Bess C."/>
            <person name="Blankenburg K."/>
            <person name="Forbes L."/>
            <person name="Fu Q."/>
            <person name="Gubbala S."/>
            <person name="Hirani K."/>
            <person name="Jayaseelan J.C."/>
            <person name="Lara F."/>
            <person name="Munidasa M."/>
            <person name="Palculict T."/>
            <person name="Patil S."/>
            <person name="Pu L.-L."/>
            <person name="Saada N."/>
            <person name="Tang L."/>
            <person name="Weissenberger G."/>
            <person name="Zhu Y."/>
            <person name="Hemphill L."/>
            <person name="Shang Y."/>
            <person name="Youmans B."/>
            <person name="Ayvaz T."/>
            <person name="Ross M."/>
            <person name="Santibanez J."/>
            <person name="Aqrawi P."/>
            <person name="Gross S."/>
            <person name="Joshi V."/>
            <person name="Fowler G."/>
            <person name="Nazareth L."/>
            <person name="Reid J."/>
            <person name="Worley K."/>
            <person name="Petrosino J."/>
            <person name="Highlander S."/>
            <person name="Gibbs R."/>
        </authorList>
    </citation>
    <scope>NUCLEOTIDE SEQUENCE [LARGE SCALE GENOMIC DNA]</scope>
    <source>
        <strain evidence="9 10">F0287</strain>
    </source>
</reference>
<dbReference type="Proteomes" id="UP000005391">
    <property type="component" value="Unassembled WGS sequence"/>
</dbReference>
<feature type="domain" description="Orotidine 5'-phosphate decarboxylase" evidence="8">
    <location>
        <begin position="16"/>
        <end position="254"/>
    </location>
</feature>
<dbReference type="HOGENOM" id="CLU_060704_1_0_10"/>
<dbReference type="NCBIfam" id="TIGR02127">
    <property type="entry name" value="pyrF_sub2"/>
    <property type="match status" value="1"/>
</dbReference>
<evidence type="ECO:0000256" key="2">
    <source>
        <dbReference type="ARBA" id="ARBA00008847"/>
    </source>
</evidence>
<name>E4MQB4_CAPOC</name>
<dbReference type="Gene3D" id="3.20.20.70">
    <property type="entry name" value="Aldolase class I"/>
    <property type="match status" value="1"/>
</dbReference>
<evidence type="ECO:0000256" key="1">
    <source>
        <dbReference type="ARBA" id="ARBA00004861"/>
    </source>
</evidence>
<comment type="caution">
    <text evidence="9">The sequence shown here is derived from an EMBL/GenBank/DDBJ whole genome shotgun (WGS) entry which is preliminary data.</text>
</comment>
<dbReference type="InterPro" id="IPR011060">
    <property type="entry name" value="RibuloseP-bd_barrel"/>
</dbReference>
<proteinExistence type="inferred from homology"/>
<dbReference type="AlphaFoldDB" id="E4MQB4"/>
<dbReference type="InterPro" id="IPR011995">
    <property type="entry name" value="OMPdecase_type-2"/>
</dbReference>
<dbReference type="EC" id="4.1.1.23" evidence="7"/>
<evidence type="ECO:0000256" key="5">
    <source>
        <dbReference type="ARBA" id="ARBA00023239"/>
    </source>
</evidence>
<dbReference type="Pfam" id="PF00215">
    <property type="entry name" value="OMPdecase"/>
    <property type="match status" value="1"/>
</dbReference>
<dbReference type="PANTHER" id="PTHR43375">
    <property type="entry name" value="OROTIDINE 5'-PHOSPHATE DECARBOXYLASE"/>
    <property type="match status" value="1"/>
</dbReference>
<dbReference type="RefSeq" id="WP_002672070.1">
    <property type="nucleotide sequence ID" value="NZ_GL573160.1"/>
</dbReference>
<dbReference type="GO" id="GO:0006207">
    <property type="term" value="P:'de novo' pyrimidine nucleobase biosynthetic process"/>
    <property type="evidence" value="ECO:0007669"/>
    <property type="project" value="InterPro"/>
</dbReference>
<keyword evidence="3" id="KW-0210">Decarboxylase</keyword>
<evidence type="ECO:0000259" key="8">
    <source>
        <dbReference type="SMART" id="SM00934"/>
    </source>
</evidence>
<dbReference type="UniPathway" id="UPA00070">
    <property type="reaction ID" value="UER00120"/>
</dbReference>
<accession>E4MQB4</accession>
<dbReference type="SUPFAM" id="SSF51366">
    <property type="entry name" value="Ribulose-phoshate binding barrel"/>
    <property type="match status" value="1"/>
</dbReference>
<organism evidence="9 10">
    <name type="scientific">Capnocytophaga ochracea F0287</name>
    <dbReference type="NCBI Taxonomy" id="873517"/>
    <lineage>
        <taxon>Bacteria</taxon>
        <taxon>Pseudomonadati</taxon>
        <taxon>Bacteroidota</taxon>
        <taxon>Flavobacteriia</taxon>
        <taxon>Flavobacteriales</taxon>
        <taxon>Flavobacteriaceae</taxon>
        <taxon>Capnocytophaga</taxon>
    </lineage>
</organism>
<dbReference type="eggNOG" id="COG0284">
    <property type="taxonomic scope" value="Bacteria"/>
</dbReference>
<dbReference type="InterPro" id="IPR001754">
    <property type="entry name" value="OMPdeCOase_dom"/>
</dbReference>
<dbReference type="FunFam" id="3.20.20.70:FF:000157">
    <property type="entry name" value="Orotidine 5'-phosphate decarboxylase"/>
    <property type="match status" value="1"/>
</dbReference>
<gene>
    <name evidence="9" type="primary">pyrF</name>
    <name evidence="9" type="ORF">HMPREF1977_0598</name>
</gene>
<comment type="pathway">
    <text evidence="1">Pyrimidine metabolism; UMP biosynthesis via de novo pathway; UMP from orotate: step 2/2.</text>
</comment>
<dbReference type="EMBL" id="AEOH01000015">
    <property type="protein sequence ID" value="EFS98115.1"/>
    <property type="molecule type" value="Genomic_DNA"/>
</dbReference>
<evidence type="ECO:0000256" key="3">
    <source>
        <dbReference type="ARBA" id="ARBA00022793"/>
    </source>
</evidence>
<dbReference type="GO" id="GO:0044205">
    <property type="term" value="P:'de novo' UMP biosynthetic process"/>
    <property type="evidence" value="ECO:0007669"/>
    <property type="project" value="UniProtKB-UniPathway"/>
</dbReference>
<dbReference type="PANTHER" id="PTHR43375:SF1">
    <property type="entry name" value="OROTIDINE 5'-PHOSPHATE DECARBOXYLASE"/>
    <property type="match status" value="1"/>
</dbReference>
<keyword evidence="4" id="KW-0665">Pyrimidine biosynthesis</keyword>
<evidence type="ECO:0000313" key="10">
    <source>
        <dbReference type="Proteomes" id="UP000005391"/>
    </source>
</evidence>
<protein>
    <recommendedName>
        <fullName evidence="7">Orotidine-5'-phosphate decarboxylase</fullName>
        <ecNumber evidence="7">4.1.1.23</ecNumber>
    </recommendedName>
</protein>
<sequence>MTTKQLIQQIEAKQSLLCVGLDTDMTKIPPHLLEEEDPLFAFNKAIIEATHPFAVAYKTNTAFYEAHGEKGWCALKKTIDYLNRHHPEIFTIADAKRGDIGNTSSMYAKAFFEDMQFDSVTVAPYMGRDSVEPFLAFENKHTILLALTSNEGAFDFQTQKLNDEELYKKVLRTSLTWQNSQNLMYVVGATKAEYLKEIRKIIPEHFLLVPGVGAQGGSLEEVCKYGLNDHYGLLINSSRGIIFASKGEDFAKVASEKAEELQQKMKLMLNGK</sequence>
<evidence type="ECO:0000256" key="4">
    <source>
        <dbReference type="ARBA" id="ARBA00022975"/>
    </source>
</evidence>
<comment type="catalytic activity">
    <reaction evidence="6">
        <text>orotidine 5'-phosphate + H(+) = UMP + CO2</text>
        <dbReference type="Rhea" id="RHEA:11596"/>
        <dbReference type="ChEBI" id="CHEBI:15378"/>
        <dbReference type="ChEBI" id="CHEBI:16526"/>
        <dbReference type="ChEBI" id="CHEBI:57538"/>
        <dbReference type="ChEBI" id="CHEBI:57865"/>
        <dbReference type="EC" id="4.1.1.23"/>
    </reaction>
</comment>
<evidence type="ECO:0000256" key="7">
    <source>
        <dbReference type="NCBIfam" id="TIGR02127"/>
    </source>
</evidence>
<evidence type="ECO:0000256" key="6">
    <source>
        <dbReference type="ARBA" id="ARBA00049157"/>
    </source>
</evidence>
<keyword evidence="5 9" id="KW-0456">Lyase</keyword>
<evidence type="ECO:0000313" key="9">
    <source>
        <dbReference type="EMBL" id="EFS98115.1"/>
    </source>
</evidence>
<dbReference type="GO" id="GO:0004590">
    <property type="term" value="F:orotidine-5'-phosphate decarboxylase activity"/>
    <property type="evidence" value="ECO:0007669"/>
    <property type="project" value="UniProtKB-UniRule"/>
</dbReference>
<comment type="similarity">
    <text evidence="2">Belongs to the OMP decarboxylase family. Type 2 subfamily.</text>
</comment>
<dbReference type="InterPro" id="IPR013785">
    <property type="entry name" value="Aldolase_TIM"/>
</dbReference>